<evidence type="ECO:0008006" key="4">
    <source>
        <dbReference type="Google" id="ProtNLM"/>
    </source>
</evidence>
<evidence type="ECO:0000313" key="3">
    <source>
        <dbReference type="Proteomes" id="UP001232001"/>
    </source>
</evidence>
<sequence length="323" mass="37697">MKFKLVFALFFIIGNLFSQAKFEKGYYLTMEGNKVDCLIKNEDWINIPSSIDYKIHENSKVNTIHKKSLKKVFINQKIHLEKHLVKVNRYNGDLNNLDKSRTSKFEEEELLLKVLVEGKANLYKYNSGGVDYFFYKKKDSKILPLEFKLYKTKKNTLGKNLNYQKTLREELDCNDTNLKSNITYNEKNLVDYFTKYNSCHNSLKTVYSQTSKKGKLNIYAKFSIGISKSSNSFSASLNSYFDPKIAYKIGTEIEYVFPFNNNKWSLFTEPTYQSYNDEKTFLTGYKEVVVPSSGTIVNQPIYTEGKIEYNSIELPIGGRHYFF</sequence>
<keyword evidence="1" id="KW-0732">Signal</keyword>
<feature type="chain" id="PRO_5046330370" description="tRNA modification GTPase" evidence="1">
    <location>
        <begin position="21"/>
        <end position="323"/>
    </location>
</feature>
<reference evidence="2 3" key="1">
    <citation type="submission" date="2023-04" db="EMBL/GenBank/DDBJ databases">
        <title>Tenacibaculum tangerinum sp. nov., isolated from sea tidal flat of South Korea.</title>
        <authorList>
            <person name="Lee S.H."/>
            <person name="Kim J.-J."/>
        </authorList>
    </citation>
    <scope>NUCLEOTIDE SEQUENCE [LARGE SCALE GENOMIC DNA]</scope>
    <source>
        <strain evidence="2 3">GRR-S3-23</strain>
    </source>
</reference>
<dbReference type="EMBL" id="CP122539">
    <property type="protein sequence ID" value="WGH75609.1"/>
    <property type="molecule type" value="Genomic_DNA"/>
</dbReference>
<dbReference type="RefSeq" id="WP_279651483.1">
    <property type="nucleotide sequence ID" value="NZ_CP122539.1"/>
</dbReference>
<organism evidence="2 3">
    <name type="scientific">Tenacibaculum tangerinum</name>
    <dbReference type="NCBI Taxonomy" id="3038772"/>
    <lineage>
        <taxon>Bacteria</taxon>
        <taxon>Pseudomonadati</taxon>
        <taxon>Bacteroidota</taxon>
        <taxon>Flavobacteriia</taxon>
        <taxon>Flavobacteriales</taxon>
        <taxon>Flavobacteriaceae</taxon>
        <taxon>Tenacibaculum</taxon>
    </lineage>
</organism>
<accession>A0ABY8L2F0</accession>
<protein>
    <recommendedName>
        <fullName evidence="4">tRNA modification GTPase</fullName>
    </recommendedName>
</protein>
<evidence type="ECO:0000256" key="1">
    <source>
        <dbReference type="SAM" id="SignalP"/>
    </source>
</evidence>
<keyword evidence="3" id="KW-1185">Reference proteome</keyword>
<evidence type="ECO:0000313" key="2">
    <source>
        <dbReference type="EMBL" id="WGH75609.1"/>
    </source>
</evidence>
<proteinExistence type="predicted"/>
<dbReference type="Proteomes" id="UP001232001">
    <property type="component" value="Chromosome"/>
</dbReference>
<gene>
    <name evidence="2" type="ORF">P8625_00155</name>
</gene>
<name>A0ABY8L2F0_9FLAO</name>
<feature type="signal peptide" evidence="1">
    <location>
        <begin position="1"/>
        <end position="20"/>
    </location>
</feature>